<organism evidence="2 3">
    <name type="scientific">Blepharisma stoltei</name>
    <dbReference type="NCBI Taxonomy" id="1481888"/>
    <lineage>
        <taxon>Eukaryota</taxon>
        <taxon>Sar</taxon>
        <taxon>Alveolata</taxon>
        <taxon>Ciliophora</taxon>
        <taxon>Postciliodesmatophora</taxon>
        <taxon>Heterotrichea</taxon>
        <taxon>Heterotrichida</taxon>
        <taxon>Blepharismidae</taxon>
        <taxon>Blepharisma</taxon>
    </lineage>
</organism>
<feature type="transmembrane region" description="Helical" evidence="1">
    <location>
        <begin position="88"/>
        <end position="107"/>
    </location>
</feature>
<keyword evidence="1" id="KW-0812">Transmembrane</keyword>
<keyword evidence="3" id="KW-1185">Reference proteome</keyword>
<gene>
    <name evidence="2" type="ORF">BSTOLATCC_MIC22507</name>
</gene>
<dbReference type="Proteomes" id="UP001162131">
    <property type="component" value="Unassembled WGS sequence"/>
</dbReference>
<protein>
    <submittedName>
        <fullName evidence="2">Uncharacterized protein</fullName>
    </submittedName>
</protein>
<dbReference type="EMBL" id="CAJZBQ010000021">
    <property type="protein sequence ID" value="CAG9318767.1"/>
    <property type="molecule type" value="Genomic_DNA"/>
</dbReference>
<sequence length="124" mass="14948">MALLLKLFLNLRLTLINFLLYNLIQTRNRFLNNNANLIMISLAIKAKVCIECWLLFMRFLMAHMVLFSKLKLIWHCLFNIYLRKKATWLIINCSKFLIHFFVLKVIYTRLFYININMEILLEAS</sequence>
<evidence type="ECO:0000313" key="3">
    <source>
        <dbReference type="Proteomes" id="UP001162131"/>
    </source>
</evidence>
<evidence type="ECO:0000313" key="2">
    <source>
        <dbReference type="EMBL" id="CAG9318767.1"/>
    </source>
</evidence>
<keyword evidence="1" id="KW-1133">Transmembrane helix</keyword>
<dbReference type="AlphaFoldDB" id="A0AAU9J5E9"/>
<evidence type="ECO:0000256" key="1">
    <source>
        <dbReference type="SAM" id="Phobius"/>
    </source>
</evidence>
<accession>A0AAU9J5E9</accession>
<comment type="caution">
    <text evidence="2">The sequence shown here is derived from an EMBL/GenBank/DDBJ whole genome shotgun (WGS) entry which is preliminary data.</text>
</comment>
<proteinExistence type="predicted"/>
<feature type="transmembrane region" description="Helical" evidence="1">
    <location>
        <begin position="63"/>
        <end position="82"/>
    </location>
</feature>
<name>A0AAU9J5E9_9CILI</name>
<keyword evidence="1" id="KW-0472">Membrane</keyword>
<reference evidence="2" key="1">
    <citation type="submission" date="2021-09" db="EMBL/GenBank/DDBJ databases">
        <authorList>
            <consortium name="AG Swart"/>
            <person name="Singh M."/>
            <person name="Singh A."/>
            <person name="Seah K."/>
            <person name="Emmerich C."/>
        </authorList>
    </citation>
    <scope>NUCLEOTIDE SEQUENCE</scope>
    <source>
        <strain evidence="2">ATCC30299</strain>
    </source>
</reference>